<dbReference type="SMART" id="SM00723">
    <property type="entry name" value="AMOP"/>
    <property type="match status" value="1"/>
</dbReference>
<organism evidence="9">
    <name type="scientific">Nippostrongylus brasiliensis</name>
    <name type="common">Rat hookworm</name>
    <dbReference type="NCBI Taxonomy" id="27835"/>
    <lineage>
        <taxon>Eukaryota</taxon>
        <taxon>Metazoa</taxon>
        <taxon>Ecdysozoa</taxon>
        <taxon>Nematoda</taxon>
        <taxon>Chromadorea</taxon>
        <taxon>Rhabditida</taxon>
        <taxon>Rhabditina</taxon>
        <taxon>Rhabditomorpha</taxon>
        <taxon>Strongyloidea</taxon>
        <taxon>Heligmosomidae</taxon>
        <taxon>Nippostrongylus</taxon>
    </lineage>
</organism>
<dbReference type="InterPro" id="IPR057019">
    <property type="entry name" value="F54D1_6-like_Ig-like_2"/>
</dbReference>
<feature type="domain" description="AMOP" evidence="6">
    <location>
        <begin position="165"/>
        <end position="276"/>
    </location>
</feature>
<dbReference type="Proteomes" id="UP000271162">
    <property type="component" value="Unassembled WGS sequence"/>
</dbReference>
<evidence type="ECO:0000256" key="3">
    <source>
        <dbReference type="ARBA" id="ARBA00022989"/>
    </source>
</evidence>
<dbReference type="InterPro" id="IPR056075">
    <property type="entry name" value="DUF7658"/>
</dbReference>
<dbReference type="OMA" id="DISCTTI"/>
<evidence type="ECO:0000256" key="5">
    <source>
        <dbReference type="SAM" id="Phobius"/>
    </source>
</evidence>
<dbReference type="PANTHER" id="PTHR13802">
    <property type="entry name" value="MUCIN 4-RELATED"/>
    <property type="match status" value="1"/>
</dbReference>
<sequence length="815" mass="94807">MPITWYPRNFTNPELLNNLNQIGNRISDDSLYGVQLGLYVIGYREYKDDEIKKFRPEHRTLARLATYTNRNSYEYRWKPQEEVINLNQVQQWYLTDWERWNTLYTYRVGYLKLAPIRANDLNGTELLAGLVTAPISLHWLWAPEDNRYAQSTYSQQERDQRTEFVSRKSKEMCHDWFDEDGALFNFIRDTETNSSCPCIETQARLDLGRFMPHPRCSQKEYFYNPGYPLRAYEFGTPPYMGQFEVPGLSVFHNDYMPYFLCCKFADFRCQMFYWRRPSSACQEYQPPATGQVAGAGVFNTIDNDKFIFNEPGVYNFLYIPKTVHSPEVRVQLRLERYPNRKVDFGLLGRYISQAELVQPTNVTVVTGITLEASGTDRVYVIARKDTRRFRYRTDIIVGNILRYFDTIRLQRFRGVLIYVNNVERGQPEIYVVLEEAQIGIRVRESYALDIDRLSMYQESMGMLDVQISVPPQYGVRPDGDKTRETEIRQRYDLPRVSGLIRPFPEQTSASLYQGLTLNEVNSETYRQQIINNYRIVGSGEPGSEQNPVGTLAQNMPTDNMFTTSKDEDKQFDVFPEANLRSGPIYKMAPMYDSTINLAYGLQHCPDDASSIISDCGDSVPCLYSYALLQSKVLALEEQDAWNTFSTERMEAIRKYNSCGAINIEYPEYMMKTPALASGYLQGDVARFGCYQSHWVKGDHEYKCGIVVDYNQPNSYRFEWNKGSQPWCRSRVKENYFKWITVIFSIVAIILAIMVVFLGCWCVKQRRIQEQRQYNYQTNTGYTNKGRIPSLGSLDQPQLTQRFPARGTPATLEPAR</sequence>
<comment type="subcellular location">
    <subcellularLocation>
        <location evidence="1">Membrane</location>
    </subcellularLocation>
</comment>
<dbReference type="Pfam" id="PF24678">
    <property type="entry name" value="DUF7658"/>
    <property type="match status" value="1"/>
</dbReference>
<keyword evidence="8" id="KW-1185">Reference proteome</keyword>
<proteinExistence type="predicted"/>
<dbReference type="WBParaSite" id="NBR_0002018401-mRNA-1">
    <property type="protein sequence ID" value="NBR_0002018401-mRNA-1"/>
    <property type="gene ID" value="NBR_0002018401"/>
</dbReference>
<evidence type="ECO:0000259" key="6">
    <source>
        <dbReference type="PROSITE" id="PS50856"/>
    </source>
</evidence>
<evidence type="ECO:0000256" key="4">
    <source>
        <dbReference type="ARBA" id="ARBA00023136"/>
    </source>
</evidence>
<evidence type="ECO:0000256" key="2">
    <source>
        <dbReference type="ARBA" id="ARBA00022692"/>
    </source>
</evidence>
<dbReference type="AlphaFoldDB" id="A0A0N4YSG2"/>
<name>A0A0N4YSG2_NIPBR</name>
<keyword evidence="2 5" id="KW-0812">Transmembrane</keyword>
<gene>
    <name evidence="7" type="ORF">NBR_LOCUS20185</name>
</gene>
<protein>
    <submittedName>
        <fullName evidence="9">Protein mesh (inferred by orthology to a D. melanogaster protein)</fullName>
    </submittedName>
</protein>
<dbReference type="InterPro" id="IPR057017">
    <property type="entry name" value="F54D1_6-like_C"/>
</dbReference>
<dbReference type="InterPro" id="IPR005533">
    <property type="entry name" value="AMOP_dom"/>
</dbReference>
<keyword evidence="4 5" id="KW-0472">Membrane</keyword>
<reference evidence="7 8" key="2">
    <citation type="submission" date="2018-11" db="EMBL/GenBank/DDBJ databases">
        <authorList>
            <consortium name="Pathogen Informatics"/>
        </authorList>
    </citation>
    <scope>NUCLEOTIDE SEQUENCE [LARGE SCALE GENOMIC DNA]</scope>
</reference>
<dbReference type="Pfam" id="PF24464">
    <property type="entry name" value="Ig_F54D1_6_2"/>
    <property type="match status" value="1"/>
</dbReference>
<evidence type="ECO:0000256" key="1">
    <source>
        <dbReference type="ARBA" id="ARBA00004370"/>
    </source>
</evidence>
<dbReference type="GO" id="GO:0016020">
    <property type="term" value="C:membrane"/>
    <property type="evidence" value="ECO:0007669"/>
    <property type="project" value="UniProtKB-SubCell"/>
</dbReference>
<dbReference type="InterPro" id="IPR051495">
    <property type="entry name" value="Epithelial_Barrier/Signaling"/>
</dbReference>
<dbReference type="PROSITE" id="PS50856">
    <property type="entry name" value="AMOP"/>
    <property type="match status" value="1"/>
</dbReference>
<evidence type="ECO:0000313" key="9">
    <source>
        <dbReference type="WBParaSite" id="NBR_0002018401-mRNA-1"/>
    </source>
</evidence>
<dbReference type="Pfam" id="PF24469">
    <property type="entry name" value="F54D1_6_C"/>
    <property type="match status" value="1"/>
</dbReference>
<keyword evidence="3 5" id="KW-1133">Transmembrane helix</keyword>
<evidence type="ECO:0000313" key="7">
    <source>
        <dbReference type="EMBL" id="VDL83922.1"/>
    </source>
</evidence>
<dbReference type="PANTHER" id="PTHR13802:SF60">
    <property type="entry name" value="PROTEIN CBG06057"/>
    <property type="match status" value="1"/>
</dbReference>
<dbReference type="Pfam" id="PF03782">
    <property type="entry name" value="AMOP"/>
    <property type="match status" value="2"/>
</dbReference>
<feature type="transmembrane region" description="Helical" evidence="5">
    <location>
        <begin position="735"/>
        <end position="762"/>
    </location>
</feature>
<evidence type="ECO:0000313" key="8">
    <source>
        <dbReference type="Proteomes" id="UP000271162"/>
    </source>
</evidence>
<dbReference type="STRING" id="27835.A0A0N4YSG2"/>
<dbReference type="EMBL" id="UYSL01024882">
    <property type="protein sequence ID" value="VDL83922.1"/>
    <property type="molecule type" value="Genomic_DNA"/>
</dbReference>
<reference evidence="9" key="1">
    <citation type="submission" date="2017-02" db="UniProtKB">
        <authorList>
            <consortium name="WormBaseParasite"/>
        </authorList>
    </citation>
    <scope>IDENTIFICATION</scope>
</reference>
<accession>A0A0N4YSG2</accession>